<comment type="caution">
    <text evidence="1">The sequence shown here is derived from an EMBL/GenBank/DDBJ whole genome shotgun (WGS) entry which is preliminary data.</text>
</comment>
<protein>
    <submittedName>
        <fullName evidence="1">Uncharacterized protein</fullName>
    </submittedName>
</protein>
<dbReference type="AlphaFoldDB" id="A0A8H4PJZ4"/>
<evidence type="ECO:0000313" key="2">
    <source>
        <dbReference type="Proteomes" id="UP000557566"/>
    </source>
</evidence>
<dbReference type="Proteomes" id="UP000557566">
    <property type="component" value="Unassembled WGS sequence"/>
</dbReference>
<name>A0A8H4PJZ4_9HYPO</name>
<sequence>MRLPCVRLVDDDAPFPRDERRVDNVDVGVAKRRHQPLDQSGVERLGVGHAGKIAVVDQLEPAAADHAHLASCKVLRVQATHLLHQLDRRLQLSILARQDDGGVDGTRGRSASEDLEHLGAHVHGHVLLCFHRRRSQMRCRHDLGMPGKPLRRRVGSWRLRCEDVQPGSGDAALVEGLEESSFVVHTAARNIEDARRLLHGPQLRLANQIHGRGQEGRVNGEEVGVGKQAPECRHQLDAGLPSHVCAGIGVDGLDLHAQPLCHPGHVEADLAQANDAEGLLTHLDADELAALPPAVFDAGVCSTDVAGRGEEEGYCVLGGAENVARGRVDDDDALVGGGGHVNVVDADAGTGDDLELPACLEHLGGDGGLGPHNEAMVARDYGLELGRRQARLVMDVEVGGQQGEAVLRDLFGDEDAATGGGGAGRDGAHCRRSHCAGCNSYGLGTLDKMAVVGVVGDTKVGGYQLGTVGEASQDKGRQRGFM</sequence>
<keyword evidence="2" id="KW-1185">Reference proteome</keyword>
<dbReference type="EMBL" id="JAAVMX010000009">
    <property type="protein sequence ID" value="KAF4504818.1"/>
    <property type="molecule type" value="Genomic_DNA"/>
</dbReference>
<organism evidence="1 2">
    <name type="scientific">Ophiocordyceps sinensis</name>
    <dbReference type="NCBI Taxonomy" id="72228"/>
    <lineage>
        <taxon>Eukaryota</taxon>
        <taxon>Fungi</taxon>
        <taxon>Dikarya</taxon>
        <taxon>Ascomycota</taxon>
        <taxon>Pezizomycotina</taxon>
        <taxon>Sordariomycetes</taxon>
        <taxon>Hypocreomycetidae</taxon>
        <taxon>Hypocreales</taxon>
        <taxon>Ophiocordycipitaceae</taxon>
        <taxon>Ophiocordyceps</taxon>
    </lineage>
</organism>
<gene>
    <name evidence="1" type="ORF">G6O67_008225</name>
</gene>
<proteinExistence type="predicted"/>
<dbReference type="OrthoDB" id="298012at2759"/>
<accession>A0A8H4PJZ4</accession>
<evidence type="ECO:0000313" key="1">
    <source>
        <dbReference type="EMBL" id="KAF4504818.1"/>
    </source>
</evidence>
<reference evidence="1 2" key="1">
    <citation type="journal article" date="2020" name="Genome Biol. Evol.">
        <title>A new high-quality draft genome assembly of the Chinese cordyceps Ophiocordyceps sinensis.</title>
        <authorList>
            <person name="Shu R."/>
            <person name="Zhang J."/>
            <person name="Meng Q."/>
            <person name="Zhang H."/>
            <person name="Zhou G."/>
            <person name="Li M."/>
            <person name="Wu P."/>
            <person name="Zhao Y."/>
            <person name="Chen C."/>
            <person name="Qin Q."/>
        </authorList>
    </citation>
    <scope>NUCLEOTIDE SEQUENCE [LARGE SCALE GENOMIC DNA]</scope>
    <source>
        <strain evidence="1 2">IOZ07</strain>
    </source>
</reference>